<keyword evidence="2" id="KW-1185">Reference proteome</keyword>
<dbReference type="EMBL" id="VSRR010000351">
    <property type="protein sequence ID" value="MPC14425.1"/>
    <property type="molecule type" value="Genomic_DNA"/>
</dbReference>
<organism evidence="1 2">
    <name type="scientific">Portunus trituberculatus</name>
    <name type="common">Swimming crab</name>
    <name type="synonym">Neptunus trituberculatus</name>
    <dbReference type="NCBI Taxonomy" id="210409"/>
    <lineage>
        <taxon>Eukaryota</taxon>
        <taxon>Metazoa</taxon>
        <taxon>Ecdysozoa</taxon>
        <taxon>Arthropoda</taxon>
        <taxon>Crustacea</taxon>
        <taxon>Multicrustacea</taxon>
        <taxon>Malacostraca</taxon>
        <taxon>Eumalacostraca</taxon>
        <taxon>Eucarida</taxon>
        <taxon>Decapoda</taxon>
        <taxon>Pleocyemata</taxon>
        <taxon>Brachyura</taxon>
        <taxon>Eubrachyura</taxon>
        <taxon>Portunoidea</taxon>
        <taxon>Portunidae</taxon>
        <taxon>Portuninae</taxon>
        <taxon>Portunus</taxon>
    </lineage>
</organism>
<sequence length="147" mass="16536">MADIINMLFREDHAICTPYSNMHHTTAHVTDLQAVAESRSYDAETSTMAIPPNPYHPPRCHSLRGQHPLHNHCALPVFETCDDSKSLQQVAPQRLTFLSVLINPSGEWLGVGNWPHETISAIPLWTDDRWATGRGGRQFEQKGRNNA</sequence>
<comment type="caution">
    <text evidence="1">The sequence shown here is derived from an EMBL/GenBank/DDBJ whole genome shotgun (WGS) entry which is preliminary data.</text>
</comment>
<protein>
    <submittedName>
        <fullName evidence="1">Uncharacterized protein</fullName>
    </submittedName>
</protein>
<gene>
    <name evidence="1" type="ORF">E2C01_007191</name>
</gene>
<accession>A0A5B7CZF0</accession>
<dbReference type="AlphaFoldDB" id="A0A5B7CZF0"/>
<reference evidence="1 2" key="1">
    <citation type="submission" date="2019-05" db="EMBL/GenBank/DDBJ databases">
        <title>Another draft genome of Portunus trituberculatus and its Hox gene families provides insights of decapod evolution.</title>
        <authorList>
            <person name="Jeong J.-H."/>
            <person name="Song I."/>
            <person name="Kim S."/>
            <person name="Choi T."/>
            <person name="Kim D."/>
            <person name="Ryu S."/>
            <person name="Kim W."/>
        </authorList>
    </citation>
    <scope>NUCLEOTIDE SEQUENCE [LARGE SCALE GENOMIC DNA]</scope>
    <source>
        <tissue evidence="1">Muscle</tissue>
    </source>
</reference>
<dbReference type="Proteomes" id="UP000324222">
    <property type="component" value="Unassembled WGS sequence"/>
</dbReference>
<proteinExistence type="predicted"/>
<evidence type="ECO:0000313" key="1">
    <source>
        <dbReference type="EMBL" id="MPC14425.1"/>
    </source>
</evidence>
<evidence type="ECO:0000313" key="2">
    <source>
        <dbReference type="Proteomes" id="UP000324222"/>
    </source>
</evidence>
<name>A0A5B7CZF0_PORTR</name>